<proteinExistence type="predicted"/>
<evidence type="ECO:0000256" key="1">
    <source>
        <dbReference type="SAM" id="Phobius"/>
    </source>
</evidence>
<organism evidence="3">
    <name type="scientific">Astopletus virus</name>
    <dbReference type="NCBI Taxonomy" id="2800905"/>
    <lineage>
        <taxon>Viruses</taxon>
        <taxon>Riboviria</taxon>
    </lineage>
</organism>
<keyword evidence="1" id="KW-0472">Membrane</keyword>
<name>A0A894KN16_9VIRU</name>
<evidence type="ECO:0000313" key="3">
    <source>
        <dbReference type="EMBL" id="QRW42571.1"/>
    </source>
</evidence>
<reference evidence="3" key="1">
    <citation type="journal article" date="2020" name="bioRxiv">
        <title>Single mosquito metatranscriptomics identifies vectors, emerging pathogens and reservoirs in one assay.</title>
        <authorList>
            <person name="Batson J."/>
            <person name="Dudas G."/>
            <person name="Haas-Stapleton E."/>
            <person name="Kistler A.L."/>
            <person name="Li L.M."/>
            <person name="Logan P."/>
            <person name="Ratnasiri K."/>
            <person name="Retallack H."/>
        </authorList>
    </citation>
    <scope>NUCLEOTIDE SEQUENCE</scope>
    <source>
        <strain evidence="2">CMS001_027_ALCO</strain>
        <strain evidence="3">CMS001_046_ALCO</strain>
    </source>
</reference>
<accession>A0A894KN16</accession>
<dbReference type="EMBL" id="MW434230">
    <property type="protein sequence ID" value="QRW42570.1"/>
    <property type="molecule type" value="Genomic_RNA"/>
</dbReference>
<sequence length="444" mass="50554">MATKIFLFIVTSLSFRSVENTCSSEIGIQLLLDLPEERLIQEQRKLIQGTVTKFTLDSTAPIFRLTMSTLYCPPVEVALFSPCNNSVTILEPIVGEDKIYNAAEKSCWTPSNCDEGACDGITQQECNEYTRSSLQKANTRRSPNLSSSWIHHRCIRTTDCEIEPESPKLLVQGKNSQVLFHHNLGVCQLNNISGTCCWENGFCTYATVKSTVQDLPKWFICLEKDRETFCMEKDSREVIRMIDSETGVLGDELIEIQWESVHYRRGPKKVMYGAIADKESVEEVWEALEYSILQADLNDAIIDQRTRDLESMITTIFTEGSHPLQSFIKKRYGVSTSIKNITDESIFLYVCATISEKGPPYLNLIKWEKVSLHNTTGLNALFTNHPAILSYKYRVTPPNPKYLNSSPAQSAHEYEKQSFYSGISIENLISWFVLFTCIVFWVKK</sequence>
<keyword evidence="1" id="KW-1133">Transmembrane helix</keyword>
<protein>
    <submittedName>
        <fullName evidence="3">Uncharacterized protein</fullName>
    </submittedName>
</protein>
<keyword evidence="1" id="KW-0812">Transmembrane</keyword>
<dbReference type="EMBL" id="MW434231">
    <property type="protein sequence ID" value="QRW42571.1"/>
    <property type="molecule type" value="Genomic_RNA"/>
</dbReference>
<evidence type="ECO:0000313" key="2">
    <source>
        <dbReference type="EMBL" id="QRW42570.1"/>
    </source>
</evidence>
<feature type="transmembrane region" description="Helical" evidence="1">
    <location>
        <begin position="419"/>
        <end position="442"/>
    </location>
</feature>